<accession>A0A026WAD4</accession>
<dbReference type="EMBL" id="KK107295">
    <property type="protein sequence ID" value="EZA53015.1"/>
    <property type="molecule type" value="Genomic_DNA"/>
</dbReference>
<protein>
    <submittedName>
        <fullName evidence="1">Uncharacterized protein</fullName>
    </submittedName>
</protein>
<dbReference type="Proteomes" id="UP000053097">
    <property type="component" value="Unassembled WGS sequence"/>
</dbReference>
<name>A0A026WAD4_OOCBI</name>
<dbReference type="AlphaFoldDB" id="A0A026WAD4"/>
<proteinExistence type="predicted"/>
<organism evidence="1 2">
    <name type="scientific">Ooceraea biroi</name>
    <name type="common">Clonal raider ant</name>
    <name type="synonym">Cerapachys biroi</name>
    <dbReference type="NCBI Taxonomy" id="2015173"/>
    <lineage>
        <taxon>Eukaryota</taxon>
        <taxon>Metazoa</taxon>
        <taxon>Ecdysozoa</taxon>
        <taxon>Arthropoda</taxon>
        <taxon>Hexapoda</taxon>
        <taxon>Insecta</taxon>
        <taxon>Pterygota</taxon>
        <taxon>Neoptera</taxon>
        <taxon>Endopterygota</taxon>
        <taxon>Hymenoptera</taxon>
        <taxon>Apocrita</taxon>
        <taxon>Aculeata</taxon>
        <taxon>Formicoidea</taxon>
        <taxon>Formicidae</taxon>
        <taxon>Dorylinae</taxon>
        <taxon>Ooceraea</taxon>
    </lineage>
</organism>
<gene>
    <name evidence="1" type="ORF">X777_07193</name>
</gene>
<evidence type="ECO:0000313" key="1">
    <source>
        <dbReference type="EMBL" id="EZA53015.1"/>
    </source>
</evidence>
<reference evidence="1 2" key="1">
    <citation type="journal article" date="2014" name="Curr. Biol.">
        <title>The genome of the clonal raider ant Cerapachys biroi.</title>
        <authorList>
            <person name="Oxley P.R."/>
            <person name="Ji L."/>
            <person name="Fetter-Pruneda I."/>
            <person name="McKenzie S.K."/>
            <person name="Li C."/>
            <person name="Hu H."/>
            <person name="Zhang G."/>
            <person name="Kronauer D.J."/>
        </authorList>
    </citation>
    <scope>NUCLEOTIDE SEQUENCE [LARGE SCALE GENOMIC DNA]</scope>
</reference>
<keyword evidence="2" id="KW-1185">Reference proteome</keyword>
<sequence length="119" mass="13948">MDYAMVIRVKKPSFYTRKCFEARKIVELSDPKAVNHVEDERLFLSVSKYSEPTQRYVQEAIMLLAQWYRSGNVRNCSFLLFISRRRQAINTTAAYRLTLSCIILGEIFGEQEMLFDVGH</sequence>
<evidence type="ECO:0000313" key="2">
    <source>
        <dbReference type="Proteomes" id="UP000053097"/>
    </source>
</evidence>